<dbReference type="OrthoDB" id="2308815at2759"/>
<dbReference type="InterPro" id="IPR050509">
    <property type="entry name" value="CoA-transferase_III"/>
</dbReference>
<dbReference type="RefSeq" id="XP_037213634.1">
    <property type="nucleotide sequence ID" value="XM_037370078.1"/>
</dbReference>
<evidence type="ECO:0000256" key="1">
    <source>
        <dbReference type="ARBA" id="ARBA00008383"/>
    </source>
</evidence>
<dbReference type="GeneID" id="59352594"/>
<sequence>MTTAHEAVHALWTALNLPSASLSMLTLSPSTAANNAIQSSFKLGSVAQTAIGLAGLSAAHLHFLRSGVQQNVRVDVRHALLEFHSEAFYTLNHQPPKEVWDNVAGLYKTKDNSYVRIHTNFPHHRAGILSLLGLPDESDVSRADVQAALLTQDSISFETMAAAAGMCATALRSYSTWSTHPHAKDLEGVSPVQIVKTGDAPKRPITQGSRPLEGVRVLDLSRVLAGPICGRTLAVHGADVLLVTSPHLPALPALDVDTSRGKRTTQLDLTHSADRIKLHNLASDADVFLQAYRPGGLEEKGLGLSDLTRLRPGIVCANLTAWGWEGPWKDRRGFDSLVQTATGFNTSEAEAFARFSGVTTDAQQPKPLPIQALDHAAGYLLAFGINTALSRTITEGGSYEVRVSLAAVGQWIRSMGQLPPFEAFGPDSRALPDMVIPVDEEIRRLSTTWRTIDGMEMTALRHAAVLERTPVKEGEDSIAPVRLDVNDAVWLPRL</sequence>
<accession>A0A8H6S0C6</accession>
<dbReference type="InterPro" id="IPR044855">
    <property type="entry name" value="CoA-Trfase_III_dom3_sf"/>
</dbReference>
<evidence type="ECO:0000313" key="3">
    <source>
        <dbReference type="Proteomes" id="UP000636479"/>
    </source>
</evidence>
<dbReference type="AlphaFoldDB" id="A0A8H6S0C6"/>
<proteinExistence type="inferred from homology"/>
<dbReference type="InterPro" id="IPR003673">
    <property type="entry name" value="CoA-Trfase_fam_III"/>
</dbReference>
<protein>
    <recommendedName>
        <fullName evidence="4">CoA-transferase family III</fullName>
    </recommendedName>
</protein>
<dbReference type="PANTHER" id="PTHR48228">
    <property type="entry name" value="SUCCINYL-COA--D-CITRAMALATE COA-TRANSFERASE"/>
    <property type="match status" value="1"/>
</dbReference>
<dbReference type="Gene3D" id="3.40.50.10540">
    <property type="entry name" value="Crotonobetainyl-coa:carnitine coa-transferase, domain 1"/>
    <property type="match status" value="2"/>
</dbReference>
<comment type="caution">
    <text evidence="2">The sequence shown here is derived from an EMBL/GenBank/DDBJ whole genome shotgun (WGS) entry which is preliminary data.</text>
</comment>
<organism evidence="2 3">
    <name type="scientific">Mycena indigotica</name>
    <dbReference type="NCBI Taxonomy" id="2126181"/>
    <lineage>
        <taxon>Eukaryota</taxon>
        <taxon>Fungi</taxon>
        <taxon>Dikarya</taxon>
        <taxon>Basidiomycota</taxon>
        <taxon>Agaricomycotina</taxon>
        <taxon>Agaricomycetes</taxon>
        <taxon>Agaricomycetidae</taxon>
        <taxon>Agaricales</taxon>
        <taxon>Marasmiineae</taxon>
        <taxon>Mycenaceae</taxon>
        <taxon>Mycena</taxon>
    </lineage>
</organism>
<dbReference type="InterPro" id="IPR023606">
    <property type="entry name" value="CoA-Trfase_III_dom_1_sf"/>
</dbReference>
<comment type="similarity">
    <text evidence="1">Belongs to the CoA-transferase III family.</text>
</comment>
<evidence type="ECO:0008006" key="4">
    <source>
        <dbReference type="Google" id="ProtNLM"/>
    </source>
</evidence>
<dbReference type="Gene3D" id="3.30.1540.10">
    <property type="entry name" value="formyl-coa transferase, domain 3"/>
    <property type="match status" value="1"/>
</dbReference>
<gene>
    <name evidence="2" type="ORF">MIND_01365400</name>
</gene>
<evidence type="ECO:0000313" key="2">
    <source>
        <dbReference type="EMBL" id="KAF7289905.1"/>
    </source>
</evidence>
<dbReference type="Pfam" id="PF02515">
    <property type="entry name" value="CoA_transf_3"/>
    <property type="match status" value="1"/>
</dbReference>
<reference evidence="2" key="1">
    <citation type="submission" date="2020-05" db="EMBL/GenBank/DDBJ databases">
        <title>Mycena genomes resolve the evolution of fungal bioluminescence.</title>
        <authorList>
            <person name="Tsai I.J."/>
        </authorList>
    </citation>
    <scope>NUCLEOTIDE SEQUENCE</scope>
    <source>
        <strain evidence="2">171206Taipei</strain>
    </source>
</reference>
<dbReference type="SUPFAM" id="SSF89796">
    <property type="entry name" value="CoA-transferase family III (CaiB/BaiF)"/>
    <property type="match status" value="2"/>
</dbReference>
<dbReference type="Proteomes" id="UP000636479">
    <property type="component" value="Unassembled WGS sequence"/>
</dbReference>
<dbReference type="GO" id="GO:0003824">
    <property type="term" value="F:catalytic activity"/>
    <property type="evidence" value="ECO:0007669"/>
    <property type="project" value="InterPro"/>
</dbReference>
<keyword evidence="3" id="KW-1185">Reference proteome</keyword>
<dbReference type="PANTHER" id="PTHR48228:SF4">
    <property type="entry name" value="BLR3030 PROTEIN"/>
    <property type="match status" value="1"/>
</dbReference>
<dbReference type="EMBL" id="JACAZF010000016">
    <property type="protein sequence ID" value="KAF7289905.1"/>
    <property type="molecule type" value="Genomic_DNA"/>
</dbReference>
<name>A0A8H6S0C6_9AGAR</name>